<dbReference type="NCBIfam" id="TIGR00152">
    <property type="entry name" value="dephospho-CoA kinase"/>
    <property type="match status" value="1"/>
</dbReference>
<dbReference type="HAMAP" id="MF_00376">
    <property type="entry name" value="Dephospho_CoA_kinase"/>
    <property type="match status" value="1"/>
</dbReference>
<accession>A0AAF0DU17</accession>
<organism evidence="3 4">
    <name type="scientific">Malassezia brasiliensis</name>
    <dbReference type="NCBI Taxonomy" id="1821822"/>
    <lineage>
        <taxon>Eukaryota</taxon>
        <taxon>Fungi</taxon>
        <taxon>Dikarya</taxon>
        <taxon>Basidiomycota</taxon>
        <taxon>Ustilaginomycotina</taxon>
        <taxon>Malasseziomycetes</taxon>
        <taxon>Malasseziales</taxon>
        <taxon>Malasseziaceae</taxon>
        <taxon>Malassezia</taxon>
    </lineage>
</organism>
<dbReference type="Proteomes" id="UP001216638">
    <property type="component" value="Chromosome 1"/>
</dbReference>
<evidence type="ECO:0000256" key="2">
    <source>
        <dbReference type="ARBA" id="ARBA00022840"/>
    </source>
</evidence>
<dbReference type="Pfam" id="PF01121">
    <property type="entry name" value="CoaE"/>
    <property type="match status" value="1"/>
</dbReference>
<keyword evidence="3" id="KW-0418">Kinase</keyword>
<dbReference type="SUPFAM" id="SSF52540">
    <property type="entry name" value="P-loop containing nucleoside triphosphate hydrolases"/>
    <property type="match status" value="1"/>
</dbReference>
<dbReference type="GO" id="GO:0015937">
    <property type="term" value="P:coenzyme A biosynthetic process"/>
    <property type="evidence" value="ECO:0007669"/>
    <property type="project" value="InterPro"/>
</dbReference>
<keyword evidence="2" id="KW-0067">ATP-binding</keyword>
<dbReference type="PANTHER" id="PTHR10695:SF46">
    <property type="entry name" value="BIFUNCTIONAL COENZYME A SYNTHASE-RELATED"/>
    <property type="match status" value="1"/>
</dbReference>
<dbReference type="EC" id="2.7.1.24" evidence="3"/>
<dbReference type="EMBL" id="CP119951">
    <property type="protein sequence ID" value="WFC94105.1"/>
    <property type="molecule type" value="Genomic_DNA"/>
</dbReference>
<evidence type="ECO:0000313" key="4">
    <source>
        <dbReference type="Proteomes" id="UP001216638"/>
    </source>
</evidence>
<dbReference type="Gene3D" id="3.40.50.300">
    <property type="entry name" value="P-loop containing nucleotide triphosphate hydrolases"/>
    <property type="match status" value="1"/>
</dbReference>
<gene>
    <name evidence="3" type="primary">CAB5</name>
    <name evidence="3" type="ORF">MBRA1_000735</name>
</gene>
<keyword evidence="4" id="KW-1185">Reference proteome</keyword>
<dbReference type="CDD" id="cd02022">
    <property type="entry name" value="DPCK"/>
    <property type="match status" value="1"/>
</dbReference>
<dbReference type="GO" id="GO:0005524">
    <property type="term" value="F:ATP binding"/>
    <property type="evidence" value="ECO:0007669"/>
    <property type="project" value="UniProtKB-KW"/>
</dbReference>
<dbReference type="PROSITE" id="PS51219">
    <property type="entry name" value="DPCK"/>
    <property type="match status" value="1"/>
</dbReference>
<reference evidence="3" key="1">
    <citation type="submission" date="2023-03" db="EMBL/GenBank/DDBJ databases">
        <title>Mating type loci evolution in Malassezia.</title>
        <authorList>
            <person name="Coelho M.A."/>
        </authorList>
    </citation>
    <scope>NUCLEOTIDE SEQUENCE</scope>
    <source>
        <strain evidence="3">CBS 14135</strain>
    </source>
</reference>
<proteinExistence type="inferred from homology"/>
<protein>
    <submittedName>
        <fullName evidence="3">Dephospho-CoA kinase</fullName>
        <ecNumber evidence="3">2.7.1.24</ecNumber>
    </submittedName>
</protein>
<dbReference type="PANTHER" id="PTHR10695">
    <property type="entry name" value="DEPHOSPHO-COA KINASE-RELATED"/>
    <property type="match status" value="1"/>
</dbReference>
<dbReference type="GO" id="GO:0004140">
    <property type="term" value="F:dephospho-CoA kinase activity"/>
    <property type="evidence" value="ECO:0007669"/>
    <property type="project" value="UniProtKB-EC"/>
</dbReference>
<keyword evidence="1" id="KW-0547">Nucleotide-binding</keyword>
<sequence>MLVIGLTGGIASGKSTTSRLLRAHKIPVVDLDEIAVQVVLPGTPTLRRLVETFGTDILNEDKSLNRSELGRRAFADKEKTKLLNKITHGAIRRVMLFRLIKLWLTGARCAVVDTPLLIEAGLYKWCAQTVVVWCTEQQQLERMLKRDGPTKGLTEADARARLASQLPLSEKLRYADRVIDNSTRYEDGSTPLREEVEALVANLRYDQHTVPNTLAWLLNWLLPPVGLLWGLLTALLHARRIQLHHSQQLLAEGKKKDE</sequence>
<evidence type="ECO:0000256" key="1">
    <source>
        <dbReference type="ARBA" id="ARBA00022741"/>
    </source>
</evidence>
<dbReference type="InterPro" id="IPR027417">
    <property type="entry name" value="P-loop_NTPase"/>
</dbReference>
<dbReference type="AlphaFoldDB" id="A0AAF0DU17"/>
<name>A0AAF0DU17_9BASI</name>
<evidence type="ECO:0000313" key="3">
    <source>
        <dbReference type="EMBL" id="WFC94105.1"/>
    </source>
</evidence>
<dbReference type="InterPro" id="IPR001977">
    <property type="entry name" value="Depp_CoAkinase"/>
</dbReference>
<keyword evidence="3" id="KW-0808">Transferase</keyword>